<feature type="compositionally biased region" description="Basic and acidic residues" evidence="4">
    <location>
        <begin position="530"/>
        <end position="540"/>
    </location>
</feature>
<evidence type="ECO:0000256" key="1">
    <source>
        <dbReference type="ARBA" id="ARBA00022574"/>
    </source>
</evidence>
<sequence>MSMEDRLFHTFRRRRNEVGISAIAQQPENPVYFAAACSDDTVRIYDSRKVDPSDHRGAQVYSFSAYVPVQYVVGPTGELERGINHDRASLETRITSLKYDPCRSGQLLVSYSRGNCYLIDPTRLETKSDEAARISASDRRRPSSQSQESPKGKRRRSISDEPAKKSSLEGSASLVKSKTEAGKDSTSGGDQEESSAMDLTPSASWDVKRKTILRSSSDLSDGKKEEEVSEQERKTRVKVDDFVNPGDESSAMDVKSKGDDGDEDKTGEGDDDDDDEDEDEEMSFEDTDEEYDGHMISQKYKDAGRALPQERLADDRDYWRQRSYHTAKSDLAQTYWGHANVKTMIKEANFYGPNSEFVMSGSDDGRIFAWNKKTGKLLNIVRGDKRVVNCLQPHPLSKFLLAASGIDNTIKIFMPTAEERVNMSKVRGIKRRIVEPFEVKPNSAVEEGGGPKGPPEDELDPEHAYEKMLHIAVVGGASTDPSDDSDIHFSTDDGDGDDDDDDEDGSDVEAGDFLSHLPPHMVFQILRQVIHQEGRMHESDDPTDEDDEEEEEEEDEEDEE</sequence>
<dbReference type="InterPro" id="IPR036322">
    <property type="entry name" value="WD40_repeat_dom_sf"/>
</dbReference>
<evidence type="ECO:0000256" key="2">
    <source>
        <dbReference type="ARBA" id="ARBA00022737"/>
    </source>
</evidence>
<evidence type="ECO:0000256" key="3">
    <source>
        <dbReference type="PROSITE-ProRule" id="PRU00221"/>
    </source>
</evidence>
<organism evidence="5 6">
    <name type="scientific">Linnemannia gamsii</name>
    <dbReference type="NCBI Taxonomy" id="64522"/>
    <lineage>
        <taxon>Eukaryota</taxon>
        <taxon>Fungi</taxon>
        <taxon>Fungi incertae sedis</taxon>
        <taxon>Mucoromycota</taxon>
        <taxon>Mortierellomycotina</taxon>
        <taxon>Mortierellomycetes</taxon>
        <taxon>Mortierellales</taxon>
        <taxon>Mortierellaceae</taxon>
        <taxon>Linnemannia</taxon>
    </lineage>
</organism>
<dbReference type="SUPFAM" id="SSF50978">
    <property type="entry name" value="WD40 repeat-like"/>
    <property type="match status" value="1"/>
</dbReference>
<keyword evidence="6" id="KW-1185">Reference proteome</keyword>
<feature type="region of interest" description="Disordered" evidence="4">
    <location>
        <begin position="127"/>
        <end position="293"/>
    </location>
</feature>
<feature type="compositionally biased region" description="Acidic residues" evidence="4">
    <location>
        <begin position="269"/>
        <end position="291"/>
    </location>
</feature>
<feature type="region of interest" description="Disordered" evidence="4">
    <location>
        <begin position="440"/>
        <end position="460"/>
    </location>
</feature>
<dbReference type="EMBL" id="JAAAIM010000070">
    <property type="protein sequence ID" value="KAG0295934.1"/>
    <property type="molecule type" value="Genomic_DNA"/>
</dbReference>
<keyword evidence="1 3" id="KW-0853">WD repeat</keyword>
<dbReference type="Gene3D" id="2.130.10.10">
    <property type="entry name" value="YVTN repeat-like/Quinoprotein amine dehydrogenase"/>
    <property type="match status" value="2"/>
</dbReference>
<dbReference type="PROSITE" id="PS50082">
    <property type="entry name" value="WD_REPEATS_2"/>
    <property type="match status" value="1"/>
</dbReference>
<evidence type="ECO:0000256" key="4">
    <source>
        <dbReference type="SAM" id="MobiDB-lite"/>
    </source>
</evidence>
<dbReference type="PANTHER" id="PTHR15574">
    <property type="entry name" value="WD REPEAT DOMAIN-CONTAINING FAMILY"/>
    <property type="match status" value="1"/>
</dbReference>
<name>A0ABQ7KCL0_9FUNG</name>
<feature type="region of interest" description="Disordered" evidence="4">
    <location>
        <begin position="476"/>
        <end position="560"/>
    </location>
</feature>
<feature type="compositionally biased region" description="Basic and acidic residues" evidence="4">
    <location>
        <begin position="127"/>
        <end position="141"/>
    </location>
</feature>
<gene>
    <name evidence="5" type="ORF">BGZ96_010625</name>
</gene>
<feature type="compositionally biased region" description="Basic and acidic residues" evidence="4">
    <location>
        <begin position="157"/>
        <end position="167"/>
    </location>
</feature>
<feature type="repeat" description="WD" evidence="3">
    <location>
        <begin position="351"/>
        <end position="380"/>
    </location>
</feature>
<dbReference type="InterPro" id="IPR001680">
    <property type="entry name" value="WD40_rpt"/>
</dbReference>
<evidence type="ECO:0000313" key="5">
    <source>
        <dbReference type="EMBL" id="KAG0295934.1"/>
    </source>
</evidence>
<protein>
    <recommendedName>
        <fullName evidence="7">WD40 repeat-like protein</fullName>
    </recommendedName>
</protein>
<dbReference type="Proteomes" id="UP001194696">
    <property type="component" value="Unassembled WGS sequence"/>
</dbReference>
<dbReference type="SMART" id="SM00320">
    <property type="entry name" value="WD40"/>
    <property type="match status" value="4"/>
</dbReference>
<feature type="compositionally biased region" description="Basic and acidic residues" evidence="4">
    <location>
        <begin position="220"/>
        <end position="241"/>
    </location>
</feature>
<evidence type="ECO:0000313" key="6">
    <source>
        <dbReference type="Proteomes" id="UP001194696"/>
    </source>
</evidence>
<evidence type="ECO:0008006" key="7">
    <source>
        <dbReference type="Google" id="ProtNLM"/>
    </source>
</evidence>
<keyword evidence="2" id="KW-0677">Repeat</keyword>
<dbReference type="Pfam" id="PF00400">
    <property type="entry name" value="WD40"/>
    <property type="match status" value="2"/>
</dbReference>
<feature type="compositionally biased region" description="Acidic residues" evidence="4">
    <location>
        <begin position="541"/>
        <end position="560"/>
    </location>
</feature>
<proteinExistence type="predicted"/>
<reference evidence="5 6" key="1">
    <citation type="journal article" date="2020" name="Fungal Divers.">
        <title>Resolving the Mortierellaceae phylogeny through synthesis of multi-gene phylogenetics and phylogenomics.</title>
        <authorList>
            <person name="Vandepol N."/>
            <person name="Liber J."/>
            <person name="Desiro A."/>
            <person name="Na H."/>
            <person name="Kennedy M."/>
            <person name="Barry K."/>
            <person name="Grigoriev I.V."/>
            <person name="Miller A.N."/>
            <person name="O'Donnell K."/>
            <person name="Stajich J.E."/>
            <person name="Bonito G."/>
        </authorList>
    </citation>
    <scope>NUCLEOTIDE SEQUENCE [LARGE SCALE GENOMIC DNA]</scope>
    <source>
        <strain evidence="5 6">AD045</strain>
    </source>
</reference>
<dbReference type="InterPro" id="IPR045151">
    <property type="entry name" value="DCAF8"/>
</dbReference>
<accession>A0ABQ7KCL0</accession>
<feature type="compositionally biased region" description="Basic and acidic residues" evidence="4">
    <location>
        <begin position="254"/>
        <end position="268"/>
    </location>
</feature>
<feature type="compositionally biased region" description="Acidic residues" evidence="4">
    <location>
        <begin position="492"/>
        <end position="510"/>
    </location>
</feature>
<dbReference type="InterPro" id="IPR015943">
    <property type="entry name" value="WD40/YVTN_repeat-like_dom_sf"/>
</dbReference>
<comment type="caution">
    <text evidence="5">The sequence shown here is derived from an EMBL/GenBank/DDBJ whole genome shotgun (WGS) entry which is preliminary data.</text>
</comment>